<dbReference type="AlphaFoldDB" id="A0A7T8KKR2"/>
<keyword evidence="2" id="KW-1185">Reference proteome</keyword>
<dbReference type="Proteomes" id="UP000595437">
    <property type="component" value="Chromosome 2"/>
</dbReference>
<evidence type="ECO:0000313" key="2">
    <source>
        <dbReference type="Proteomes" id="UP000595437"/>
    </source>
</evidence>
<sequence length="73" mass="7791">LNAGLQAAATKGTASKVEIPDVNVSPGDFEVFISICINLLKDSTLTVERGGWTPESEGHILVNLIEKILDLID</sequence>
<accession>A0A7T8KKR2</accession>
<organism evidence="1 2">
    <name type="scientific">Caligus rogercresseyi</name>
    <name type="common">Sea louse</name>
    <dbReference type="NCBI Taxonomy" id="217165"/>
    <lineage>
        <taxon>Eukaryota</taxon>
        <taxon>Metazoa</taxon>
        <taxon>Ecdysozoa</taxon>
        <taxon>Arthropoda</taxon>
        <taxon>Crustacea</taxon>
        <taxon>Multicrustacea</taxon>
        <taxon>Hexanauplia</taxon>
        <taxon>Copepoda</taxon>
        <taxon>Siphonostomatoida</taxon>
        <taxon>Caligidae</taxon>
        <taxon>Caligus</taxon>
    </lineage>
</organism>
<dbReference type="EMBL" id="CP045891">
    <property type="protein sequence ID" value="QQP57625.1"/>
    <property type="molecule type" value="Genomic_DNA"/>
</dbReference>
<reference evidence="2" key="1">
    <citation type="submission" date="2021-01" db="EMBL/GenBank/DDBJ databases">
        <title>Caligus Genome Assembly.</title>
        <authorList>
            <person name="Gallardo-Escarate C."/>
        </authorList>
    </citation>
    <scope>NUCLEOTIDE SEQUENCE [LARGE SCALE GENOMIC DNA]</scope>
</reference>
<protein>
    <submittedName>
        <fullName evidence="1">Uncharacterized protein</fullName>
    </submittedName>
</protein>
<proteinExistence type="predicted"/>
<evidence type="ECO:0000313" key="1">
    <source>
        <dbReference type="EMBL" id="QQP57625.1"/>
    </source>
</evidence>
<gene>
    <name evidence="1" type="ORF">FKW44_002674</name>
</gene>
<feature type="non-terminal residue" evidence="1">
    <location>
        <position position="1"/>
    </location>
</feature>
<name>A0A7T8KKR2_CALRO</name>